<evidence type="ECO:0000256" key="2">
    <source>
        <dbReference type="ARBA" id="ARBA00022490"/>
    </source>
</evidence>
<dbReference type="InterPro" id="IPR008622">
    <property type="entry name" value="FliT"/>
</dbReference>
<protein>
    <recommendedName>
        <fullName evidence="5">Flagellar protein FliT</fullName>
    </recommendedName>
</protein>
<keyword evidence="3" id="KW-1005">Bacterial flagellum biogenesis</keyword>
<dbReference type="RefSeq" id="WP_186405892.1">
    <property type="nucleotide sequence ID" value="NZ_FLQX01000035.1"/>
</dbReference>
<evidence type="ECO:0000313" key="6">
    <source>
        <dbReference type="EMBL" id="SBT04214.1"/>
    </source>
</evidence>
<dbReference type="STRING" id="1860102.ACCAA_130148"/>
<dbReference type="AlphaFoldDB" id="A0A1A8XGA7"/>
<keyword evidence="7" id="KW-1185">Reference proteome</keyword>
<dbReference type="Proteomes" id="UP000199169">
    <property type="component" value="Unassembled WGS sequence"/>
</dbReference>
<accession>A0A1A8XGA7</accession>
<name>A0A1A8XGA7_9PROT</name>
<comment type="subcellular location">
    <subcellularLocation>
        <location evidence="1">Cytoplasm</location>
        <location evidence="1">Cytosol</location>
    </subcellularLocation>
</comment>
<keyword evidence="4" id="KW-0143">Chaperone</keyword>
<dbReference type="Pfam" id="PF05400">
    <property type="entry name" value="FliT"/>
    <property type="match status" value="1"/>
</dbReference>
<sequence length="100" mass="10759">MSESLVALEELLALSEAMVSAAAAEDWENLASREAERRALADRLPADLTASLAATAQPRARLLIAACQRCEASIRPLVEARLDDLRVVLRAVRGPALPLQ</sequence>
<evidence type="ECO:0000256" key="5">
    <source>
        <dbReference type="ARBA" id="ARBA00093797"/>
    </source>
</evidence>
<evidence type="ECO:0000313" key="7">
    <source>
        <dbReference type="Proteomes" id="UP000199169"/>
    </source>
</evidence>
<organism evidence="6 7">
    <name type="scientific">Candidatus Accumulibacter aalborgensis</name>
    <dbReference type="NCBI Taxonomy" id="1860102"/>
    <lineage>
        <taxon>Bacteria</taxon>
        <taxon>Pseudomonadati</taxon>
        <taxon>Pseudomonadota</taxon>
        <taxon>Betaproteobacteria</taxon>
        <taxon>Candidatus Accumulibacter</taxon>
    </lineage>
</organism>
<evidence type="ECO:0000256" key="4">
    <source>
        <dbReference type="ARBA" id="ARBA00023186"/>
    </source>
</evidence>
<proteinExistence type="predicted"/>
<dbReference type="EMBL" id="FLQX01000035">
    <property type="protein sequence ID" value="SBT04214.1"/>
    <property type="molecule type" value="Genomic_DNA"/>
</dbReference>
<keyword evidence="2" id="KW-0963">Cytoplasm</keyword>
<dbReference type="GO" id="GO:0044781">
    <property type="term" value="P:bacterial-type flagellum organization"/>
    <property type="evidence" value="ECO:0007669"/>
    <property type="project" value="UniProtKB-KW"/>
</dbReference>
<reference evidence="6 7" key="1">
    <citation type="submission" date="2016-06" db="EMBL/GenBank/DDBJ databases">
        <authorList>
            <person name="Kjaerup R.B."/>
            <person name="Dalgaard T.S."/>
            <person name="Juul-Madsen H.R."/>
        </authorList>
    </citation>
    <scope>NUCLEOTIDE SEQUENCE [LARGE SCALE GENOMIC DNA]</scope>
    <source>
        <strain evidence="6">3</strain>
    </source>
</reference>
<gene>
    <name evidence="6" type="ORF">ACCAA_130148</name>
</gene>
<evidence type="ECO:0000256" key="1">
    <source>
        <dbReference type="ARBA" id="ARBA00004514"/>
    </source>
</evidence>
<evidence type="ECO:0000256" key="3">
    <source>
        <dbReference type="ARBA" id="ARBA00022795"/>
    </source>
</evidence>
<dbReference type="Gene3D" id="1.20.58.380">
    <property type="entry name" value="Flagellar protein flit"/>
    <property type="match status" value="1"/>
</dbReference>